<dbReference type="Gene3D" id="2.60.40.3630">
    <property type="match status" value="3"/>
</dbReference>
<protein>
    <submittedName>
        <fullName evidence="3">G5 domain protein</fullName>
    </submittedName>
</protein>
<dbReference type="SMART" id="SM01208">
    <property type="entry name" value="G5"/>
    <property type="match status" value="3"/>
</dbReference>
<dbReference type="AlphaFoldDB" id="E4KX30"/>
<accession>E4KX30</accession>
<evidence type="ECO:0000259" key="2">
    <source>
        <dbReference type="PROSITE" id="PS51109"/>
    </source>
</evidence>
<proteinExistence type="predicted"/>
<dbReference type="Proteomes" id="UP000003705">
    <property type="component" value="Unassembled WGS sequence"/>
</dbReference>
<name>E4KX30_9FIRM</name>
<dbReference type="OrthoDB" id="3268481at2"/>
<dbReference type="Pfam" id="PF07501">
    <property type="entry name" value="G5"/>
    <property type="match status" value="3"/>
</dbReference>
<feature type="domain" description="G5" evidence="2">
    <location>
        <begin position="357"/>
        <end position="437"/>
    </location>
</feature>
<dbReference type="InterPro" id="IPR011098">
    <property type="entry name" value="G5_dom"/>
</dbReference>
<evidence type="ECO:0000256" key="1">
    <source>
        <dbReference type="ARBA" id="ARBA00022729"/>
    </source>
</evidence>
<dbReference type="eggNOG" id="COG3583">
    <property type="taxonomic scope" value="Bacteria"/>
</dbReference>
<sequence length="586" mass="64815">MTGLVVGIKKGDEIKYIPYENLKAQGITTEPEQGDPVETLDGKSIKVTKGDNFAYSRETFKVKDDGFKKDSIASIKIASQPKLDYKYDGDDEKAKTLDLSALSVELKDSEGKTRTVEFKDFDYYGLTTNPTNGKVLTKEDNDQPVKVSLKSDDSKFAETKPLKVTTSIFDTKKVASIAFAKDIKTNYIVDQKLDLDSLKAVLTDENGNTKEVPYSDFANNKITPKFETGDLDKALTKENNGKKLSLTLAGNNTPAELKISVVEFNSSTVKSISVKTQPKLDYSSGDKLDLSGLVVVLKDENEATKEVPFNEFANNKLTTSPENGTLIENQKGKIKITFNGKISTETEPLKVTYIKPEERISTKEETVTETIPFKVIKKSDDTLLLGEEKTEQEGVNGSAEVKYKVTYKGTKETTREELSRKVKTAAKDKIIKVGTKLAEAEEKFITVEEDIPFNIQVINDENFKGEKPEVSGGVLGKKKVTYKNNNGQKGAQVSEEPLSPAQDLVIKKKPTQELPENLPKEFTVTTTETIPFETEITKDATKDVGTKEVTQNGVDGKKVTIQKYKLEGNQYIPDGQPKVDVTPAQN</sequence>
<feature type="domain" description="G5" evidence="2">
    <location>
        <begin position="514"/>
        <end position="586"/>
    </location>
</feature>
<gene>
    <name evidence="3" type="ORF">HMPREF9286_1712</name>
</gene>
<dbReference type="EMBL" id="AENP01000004">
    <property type="protein sequence ID" value="EFR33618.1"/>
    <property type="molecule type" value="Genomic_DNA"/>
</dbReference>
<comment type="caution">
    <text evidence="3">The sequence shown here is derived from an EMBL/GenBank/DDBJ whole genome shotgun (WGS) entry which is preliminary data.</text>
</comment>
<dbReference type="PROSITE" id="PS51109">
    <property type="entry name" value="G5"/>
    <property type="match status" value="2"/>
</dbReference>
<dbReference type="Gene3D" id="2.20.230.10">
    <property type="entry name" value="Resuscitation-promoting factor rpfb"/>
    <property type="match status" value="3"/>
</dbReference>
<dbReference type="RefSeq" id="WP_005955113.1">
    <property type="nucleotide sequence ID" value="NZ_AENP01000004.1"/>
</dbReference>
<keyword evidence="4" id="KW-1185">Reference proteome</keyword>
<keyword evidence="1" id="KW-0732">Signal</keyword>
<organism evidence="3 4">
    <name type="scientific">Peptoniphilus harei ACS-146-V-Sch2b</name>
    <dbReference type="NCBI Taxonomy" id="908338"/>
    <lineage>
        <taxon>Bacteria</taxon>
        <taxon>Bacillati</taxon>
        <taxon>Bacillota</taxon>
        <taxon>Tissierellia</taxon>
        <taxon>Tissierellales</taxon>
        <taxon>Peptoniphilaceae</taxon>
        <taxon>Peptoniphilus</taxon>
    </lineage>
</organism>
<evidence type="ECO:0000313" key="4">
    <source>
        <dbReference type="Proteomes" id="UP000003705"/>
    </source>
</evidence>
<dbReference type="eggNOG" id="COG5492">
    <property type="taxonomic scope" value="Bacteria"/>
</dbReference>
<reference evidence="3 4" key="1">
    <citation type="submission" date="2010-10" db="EMBL/GenBank/DDBJ databases">
        <authorList>
            <person name="Durkin A.S."/>
            <person name="Madupu R."/>
            <person name="Torralba M."/>
            <person name="Gillis M."/>
            <person name="Methe B."/>
            <person name="Sutton G."/>
            <person name="Nelson K.E."/>
        </authorList>
    </citation>
    <scope>NUCLEOTIDE SEQUENCE [LARGE SCALE GENOMIC DNA]</scope>
    <source>
        <strain evidence="3 4">ACS-146-V-Sch2b</strain>
    </source>
</reference>
<evidence type="ECO:0000313" key="3">
    <source>
        <dbReference type="EMBL" id="EFR33618.1"/>
    </source>
</evidence>